<dbReference type="InterPro" id="IPR013830">
    <property type="entry name" value="SGNH_hydro"/>
</dbReference>
<dbReference type="OrthoDB" id="9801375at2"/>
<evidence type="ECO:0000313" key="2">
    <source>
        <dbReference type="EMBL" id="CRL40630.1"/>
    </source>
</evidence>
<dbReference type="SUPFAM" id="SSF52266">
    <property type="entry name" value="SGNH hydrolase"/>
    <property type="match status" value="1"/>
</dbReference>
<feature type="domain" description="SGNH hydrolase-type esterase" evidence="1">
    <location>
        <begin position="131"/>
        <end position="269"/>
    </location>
</feature>
<dbReference type="Gene3D" id="3.40.50.1110">
    <property type="entry name" value="SGNH hydrolase"/>
    <property type="match status" value="1"/>
</dbReference>
<dbReference type="CDD" id="cd01831">
    <property type="entry name" value="Endoglucanase_E_like"/>
    <property type="match status" value="1"/>
</dbReference>
<evidence type="ECO:0000313" key="3">
    <source>
        <dbReference type="Proteomes" id="UP000049828"/>
    </source>
</evidence>
<organism evidence="2 3">
    <name type="scientific">Roseburia inulinivorans</name>
    <dbReference type="NCBI Taxonomy" id="360807"/>
    <lineage>
        <taxon>Bacteria</taxon>
        <taxon>Bacillati</taxon>
        <taxon>Bacillota</taxon>
        <taxon>Clostridia</taxon>
        <taxon>Lachnospirales</taxon>
        <taxon>Lachnospiraceae</taxon>
        <taxon>Roseburia</taxon>
    </lineage>
</organism>
<dbReference type="GO" id="GO:0052689">
    <property type="term" value="F:carboxylic ester hydrolase activity"/>
    <property type="evidence" value="ECO:0007669"/>
    <property type="project" value="InterPro"/>
</dbReference>
<dbReference type="InterPro" id="IPR052762">
    <property type="entry name" value="PCW_deacetylase/CE"/>
</dbReference>
<evidence type="ECO:0000259" key="1">
    <source>
        <dbReference type="Pfam" id="PF13472"/>
    </source>
</evidence>
<dbReference type="Pfam" id="PF13472">
    <property type="entry name" value="Lipase_GDSL_2"/>
    <property type="match status" value="1"/>
</dbReference>
<dbReference type="RefSeq" id="WP_021924085.1">
    <property type="nucleotide sequence ID" value="NZ_CVRS01000083.1"/>
</dbReference>
<accession>A0A0M6WSI2</accession>
<gene>
    <name evidence="2" type="ORF">RIL183_26951</name>
</gene>
<proteinExistence type="predicted"/>
<name>A0A0M6WSI2_9FIRM</name>
<keyword evidence="3" id="KW-1185">Reference proteome</keyword>
<dbReference type="InterPro" id="IPR037461">
    <property type="entry name" value="CtCE2-like_dom"/>
</dbReference>
<sequence>MQKYKLGKHEVRVCGKAVETDAGIELVHSASFIEFYGEIGKVSMKISGNADESDFAAYVGVFLNEGDTPETVWKIQDGLHHYEICWTSEKKNTVVKVMKLTEMQYGAVQIHSVDTDGNIKPTEPKERKLLFIGDSITAGYGVNGEQSDTVFTTKTEDVTKAYPYLIAKEVSADPWYVCWSGGGIISRWIPPETELPLTDILMPELFETGKDLDFVPGLISINLGTNDASYTRDDEGRKEKFGARYLAFVRRISEVYPDTPILLQYGLMERTLLPAIQTVAEECSRQGVKCYFLELPLMNKNDGMGTGDHPSVMTHKKTAHILKEKILEIMDWKE</sequence>
<dbReference type="InterPro" id="IPR036514">
    <property type="entry name" value="SGNH_hydro_sf"/>
</dbReference>
<dbReference type="PANTHER" id="PTHR37834">
    <property type="entry name" value="GDSL-LIKE LIPASE/ACYLHYDROLASE DOMAIN PROTEIN (AFU_ORTHOLOGUE AFUA_2G00620)"/>
    <property type="match status" value="1"/>
</dbReference>
<dbReference type="Gene3D" id="2.60.120.260">
    <property type="entry name" value="Galactose-binding domain-like"/>
    <property type="match status" value="1"/>
</dbReference>
<protein>
    <recommendedName>
        <fullName evidence="1">SGNH hydrolase-type esterase domain-containing protein</fullName>
    </recommendedName>
</protein>
<dbReference type="EMBL" id="CVRS01000083">
    <property type="protein sequence ID" value="CRL40630.1"/>
    <property type="molecule type" value="Genomic_DNA"/>
</dbReference>
<reference evidence="3" key="1">
    <citation type="submission" date="2015-05" db="EMBL/GenBank/DDBJ databases">
        <authorList>
            <consortium name="Pathogen Informatics"/>
        </authorList>
    </citation>
    <scope>NUCLEOTIDE SEQUENCE [LARGE SCALE GENOMIC DNA]</scope>
    <source>
        <strain evidence="3">L1-83</strain>
    </source>
</reference>
<dbReference type="PANTHER" id="PTHR37834:SF2">
    <property type="entry name" value="ESTERASE, SGNH HYDROLASE-TYPE"/>
    <property type="match status" value="1"/>
</dbReference>
<dbReference type="AlphaFoldDB" id="A0A0M6WSI2"/>
<dbReference type="Proteomes" id="UP000049828">
    <property type="component" value="Unassembled WGS sequence"/>
</dbReference>